<protein>
    <submittedName>
        <fullName evidence="1">Uncharacterized protein</fullName>
    </submittedName>
</protein>
<organism evidence="1 2">
    <name type="scientific">Rhizobium phage vB_RglS_P106B</name>
    <dbReference type="NCBI Taxonomy" id="1458697"/>
    <lineage>
        <taxon>Viruses</taxon>
        <taxon>Duplodnaviria</taxon>
        <taxon>Heunggongvirae</taxon>
        <taxon>Uroviricota</taxon>
        <taxon>Caudoviricetes</taxon>
        <taxon>Rigallicvirus</taxon>
        <taxon>Rigallicvirus P106B</taxon>
    </lineage>
</organism>
<sequence>MIAGCQSATAINGSGYQFVRFSTGKAALAASQDPLAGPAINSNNRQCEKDKACRK</sequence>
<dbReference type="KEGG" id="vg:18502988"/>
<name>W6E8G4_9CAUD</name>
<dbReference type="RefSeq" id="YP_009005968.1">
    <property type="nucleotide sequence ID" value="NC_023566.1"/>
</dbReference>
<dbReference type="Proteomes" id="UP000019367">
    <property type="component" value="Segment"/>
</dbReference>
<gene>
    <name evidence="1" type="ORF">P106B_42</name>
</gene>
<reference evidence="1 2" key="1">
    <citation type="journal article" date="2015" name="Microbiology">
        <title>Genomic and phenotypic characterization of Rhizobium gallicum phage vB_RglS_P106B.</title>
        <authorList>
            <person name="Halmillawewa A.P."/>
            <person name="Restrepo-Cordoba M."/>
            <person name="Yost C.K."/>
            <person name="Hynes M.F."/>
        </authorList>
    </citation>
    <scope>NUCLEOTIDE SEQUENCE [LARGE SCALE GENOMIC DNA]</scope>
</reference>
<proteinExistence type="predicted"/>
<keyword evidence="2" id="KW-1185">Reference proteome</keyword>
<dbReference type="GeneID" id="18502988"/>
<accession>W6E8G4</accession>
<evidence type="ECO:0000313" key="2">
    <source>
        <dbReference type="Proteomes" id="UP000019367"/>
    </source>
</evidence>
<evidence type="ECO:0000313" key="1">
    <source>
        <dbReference type="EMBL" id="AHJ10725.1"/>
    </source>
</evidence>
<dbReference type="EMBL" id="KF977490">
    <property type="protein sequence ID" value="AHJ10725.1"/>
    <property type="molecule type" value="Genomic_DNA"/>
</dbReference>